<protein>
    <submittedName>
        <fullName evidence="2">Uncharacterized protein</fullName>
    </submittedName>
</protein>
<evidence type="ECO:0000256" key="1">
    <source>
        <dbReference type="SAM" id="Phobius"/>
    </source>
</evidence>
<reference evidence="2" key="1">
    <citation type="submission" date="2020-11" db="EMBL/GenBank/DDBJ databases">
        <authorList>
            <consortium name="DOE Joint Genome Institute"/>
            <person name="Ahrendt S."/>
            <person name="Riley R."/>
            <person name="Andreopoulos W."/>
            <person name="Labutti K."/>
            <person name="Pangilinan J."/>
            <person name="Ruiz-Duenas F.J."/>
            <person name="Barrasa J.M."/>
            <person name="Sanchez-Garcia M."/>
            <person name="Camarero S."/>
            <person name="Miyauchi S."/>
            <person name="Serrano A."/>
            <person name="Linde D."/>
            <person name="Babiker R."/>
            <person name="Drula E."/>
            <person name="Ayuso-Fernandez I."/>
            <person name="Pacheco R."/>
            <person name="Padilla G."/>
            <person name="Ferreira P."/>
            <person name="Barriuso J."/>
            <person name="Kellner H."/>
            <person name="Castanera R."/>
            <person name="Alfaro M."/>
            <person name="Ramirez L."/>
            <person name="Pisabarro A.G."/>
            <person name="Kuo A."/>
            <person name="Tritt A."/>
            <person name="Lipzen A."/>
            <person name="He G."/>
            <person name="Yan M."/>
            <person name="Ng V."/>
            <person name="Cullen D."/>
            <person name="Martin F."/>
            <person name="Rosso M.-N."/>
            <person name="Henrissat B."/>
            <person name="Hibbett D."/>
            <person name="Martinez A.T."/>
            <person name="Grigoriev I.V."/>
        </authorList>
    </citation>
    <scope>NUCLEOTIDE SEQUENCE</scope>
    <source>
        <strain evidence="2">MF-IS2</strain>
    </source>
</reference>
<feature type="transmembrane region" description="Helical" evidence="1">
    <location>
        <begin position="120"/>
        <end position="142"/>
    </location>
</feature>
<evidence type="ECO:0000313" key="3">
    <source>
        <dbReference type="Proteomes" id="UP000807342"/>
    </source>
</evidence>
<dbReference type="Proteomes" id="UP000807342">
    <property type="component" value="Unassembled WGS sequence"/>
</dbReference>
<dbReference type="EMBL" id="MU151181">
    <property type="protein sequence ID" value="KAF9447914.1"/>
    <property type="molecule type" value="Genomic_DNA"/>
</dbReference>
<keyword evidence="1" id="KW-0812">Transmembrane</keyword>
<evidence type="ECO:0000313" key="2">
    <source>
        <dbReference type="EMBL" id="KAF9447914.1"/>
    </source>
</evidence>
<dbReference type="AlphaFoldDB" id="A0A9P5XCQ9"/>
<sequence length="437" mass="48283">DKPKSVDMKLGAGSQTFPLSSFMPEIHDHILKALNNEWVKNHTLALKLNEISLQFANNFVLEDGTATIMLSKFIQHYTGPRKPPLTTASNQAQFKHIIKVSSFIITSSTNVMTIDLSRKIMILLIIQLTRAATVIIVLSLWLQLANQPSMQELQVLLSQQPSHHVIHKTTKVVFKKIIYTINSTDGGVSFSELKDTATGLLQDLEFAKGSMKVAYEHLNYGTATIMLSKFIQHYTGPGKPPLTTASNQAQFKHIIKVSSFIITSSTNVMTINLSRKIMILLIIQLTRAATIVIVLSLWLQLANQPSMQELQVVSLAICNVNVGSMFRLLSQQPSHHVIHKTTKVVFKKIICTINSTDGGVSFSELKDTVTGLLQDLEFAKGSMKVAYELGVAADKGIKFADAFLLIKDITMAAPSPASHAKGYVGEKDGIMWLIEKQ</sequence>
<proteinExistence type="predicted"/>
<organism evidence="2 3">
    <name type="scientific">Macrolepiota fuliginosa MF-IS2</name>
    <dbReference type="NCBI Taxonomy" id="1400762"/>
    <lineage>
        <taxon>Eukaryota</taxon>
        <taxon>Fungi</taxon>
        <taxon>Dikarya</taxon>
        <taxon>Basidiomycota</taxon>
        <taxon>Agaricomycotina</taxon>
        <taxon>Agaricomycetes</taxon>
        <taxon>Agaricomycetidae</taxon>
        <taxon>Agaricales</taxon>
        <taxon>Agaricineae</taxon>
        <taxon>Agaricaceae</taxon>
        <taxon>Macrolepiota</taxon>
    </lineage>
</organism>
<keyword evidence="1" id="KW-1133">Transmembrane helix</keyword>
<name>A0A9P5XCQ9_9AGAR</name>
<gene>
    <name evidence="2" type="ORF">P691DRAFT_781808</name>
</gene>
<comment type="caution">
    <text evidence="2">The sequence shown here is derived from an EMBL/GenBank/DDBJ whole genome shotgun (WGS) entry which is preliminary data.</text>
</comment>
<feature type="transmembrane region" description="Helical" evidence="1">
    <location>
        <begin position="277"/>
        <end position="298"/>
    </location>
</feature>
<accession>A0A9P5XCQ9</accession>
<feature type="non-terminal residue" evidence="2">
    <location>
        <position position="1"/>
    </location>
</feature>
<dbReference type="OrthoDB" id="2915404at2759"/>
<keyword evidence="1" id="KW-0472">Membrane</keyword>
<keyword evidence="3" id="KW-1185">Reference proteome</keyword>